<proteinExistence type="predicted"/>
<gene>
    <name evidence="2" type="primary">groES</name>
</gene>
<evidence type="ECO:0000256" key="1">
    <source>
        <dbReference type="ARBA" id="ARBA00023186"/>
    </source>
</evidence>
<dbReference type="SMART" id="SM00883">
    <property type="entry name" value="Cpn10"/>
    <property type="match status" value="1"/>
</dbReference>
<dbReference type="Gene3D" id="2.30.33.40">
    <property type="entry name" value="GroES chaperonin"/>
    <property type="match status" value="1"/>
</dbReference>
<dbReference type="Pfam" id="PF00166">
    <property type="entry name" value="Cpn10"/>
    <property type="match status" value="1"/>
</dbReference>
<reference evidence="2" key="1">
    <citation type="submission" date="2016-03" db="EMBL/GenBank/DDBJ databases">
        <title>Novel chaperonins are prevalent in the virioplankton and link to viral biology and ecology.</title>
        <authorList>
            <person name="Marine R.L."/>
            <person name="Nasko D.J."/>
            <person name="Polson S.W."/>
            <person name="Wommack K.E."/>
        </authorList>
    </citation>
    <scope>NUCLEOTIDE SEQUENCE</scope>
</reference>
<dbReference type="EMBL" id="KU971159">
    <property type="protein sequence ID" value="ASN63753.1"/>
    <property type="molecule type" value="Genomic_DNA"/>
</dbReference>
<sequence length="121" mass="13254">MYEPNEMDEPTRLKLPKPTGYHLLIATLDVKEKTDGGVYMPDSIKQAESTASIVGLVVAAGAEAYSDSNKFPSGAWCNEGDFVIFRSYSGTRFKIGGKEFRLINDDTVEAVVDDPRGFARA</sequence>
<name>A0A221S4J4_9VIRU</name>
<evidence type="ECO:0000313" key="2">
    <source>
        <dbReference type="EMBL" id="ASN63753.1"/>
    </source>
</evidence>
<organism evidence="2">
    <name type="scientific">uncultured virus</name>
    <dbReference type="NCBI Taxonomy" id="340016"/>
    <lineage>
        <taxon>Viruses</taxon>
        <taxon>environmental samples</taxon>
    </lineage>
</organism>
<dbReference type="SUPFAM" id="SSF50129">
    <property type="entry name" value="GroES-like"/>
    <property type="match status" value="1"/>
</dbReference>
<dbReference type="CDD" id="cd00320">
    <property type="entry name" value="cpn10"/>
    <property type="match status" value="1"/>
</dbReference>
<accession>A0A221S4J4</accession>
<dbReference type="GO" id="GO:0044183">
    <property type="term" value="F:protein folding chaperone"/>
    <property type="evidence" value="ECO:0007669"/>
    <property type="project" value="InterPro"/>
</dbReference>
<dbReference type="GO" id="GO:0005524">
    <property type="term" value="F:ATP binding"/>
    <property type="evidence" value="ECO:0007669"/>
    <property type="project" value="InterPro"/>
</dbReference>
<keyword evidence="1" id="KW-0143">Chaperone</keyword>
<dbReference type="InterPro" id="IPR011032">
    <property type="entry name" value="GroES-like_sf"/>
</dbReference>
<dbReference type="InterPro" id="IPR037124">
    <property type="entry name" value="Chaperonin_GroES_sf"/>
</dbReference>
<dbReference type="InterPro" id="IPR020818">
    <property type="entry name" value="Chaperonin_GroES"/>
</dbReference>
<protein>
    <submittedName>
        <fullName evidence="2">Co-chaperonin GroES</fullName>
    </submittedName>
</protein>